<dbReference type="STRING" id="200361.A0A453DR14"/>
<dbReference type="EnsemblPlants" id="AET3Gv20045900.2">
    <property type="protein sequence ID" value="AET3Gv20045900.2"/>
    <property type="gene ID" value="AET3Gv20045900"/>
</dbReference>
<dbReference type="SUPFAM" id="SSF52343">
    <property type="entry name" value="Ferredoxin reductase-like, C-terminal NADP-linked domain"/>
    <property type="match status" value="1"/>
</dbReference>
<dbReference type="Proteomes" id="UP000015105">
    <property type="component" value="Chromosome 3D"/>
</dbReference>
<feature type="region of interest" description="Disordered" evidence="1">
    <location>
        <begin position="1"/>
        <end position="137"/>
    </location>
</feature>
<feature type="compositionally biased region" description="Pro residues" evidence="1">
    <location>
        <begin position="86"/>
        <end position="99"/>
    </location>
</feature>
<reference evidence="3" key="5">
    <citation type="journal article" date="2021" name="G3 (Bethesda)">
        <title>Aegilops tauschii genome assembly Aet v5.0 features greater sequence contiguity and improved annotation.</title>
        <authorList>
            <person name="Wang L."/>
            <person name="Zhu T."/>
            <person name="Rodriguez J.C."/>
            <person name="Deal K.R."/>
            <person name="Dubcovsky J."/>
            <person name="McGuire P.E."/>
            <person name="Lux T."/>
            <person name="Spannagl M."/>
            <person name="Mayer K.F.X."/>
            <person name="Baldrich P."/>
            <person name="Meyers B.C."/>
            <person name="Huo N."/>
            <person name="Gu Y.Q."/>
            <person name="Zhou H."/>
            <person name="Devos K.M."/>
            <person name="Bennetzen J.L."/>
            <person name="Unver T."/>
            <person name="Budak H."/>
            <person name="Gulick P.J."/>
            <person name="Galiba G."/>
            <person name="Kalapos B."/>
            <person name="Nelson D.R."/>
            <person name="Li P."/>
            <person name="You F.M."/>
            <person name="Luo M.C."/>
            <person name="Dvorak J."/>
        </authorList>
    </citation>
    <scope>NUCLEOTIDE SEQUENCE [LARGE SCALE GENOMIC DNA]</scope>
    <source>
        <strain evidence="3">cv. AL8/78</strain>
    </source>
</reference>
<evidence type="ECO:0000259" key="2">
    <source>
        <dbReference type="Pfam" id="PF00175"/>
    </source>
</evidence>
<feature type="compositionally biased region" description="Basic residues" evidence="1">
    <location>
        <begin position="74"/>
        <end position="84"/>
    </location>
</feature>
<evidence type="ECO:0000313" key="4">
    <source>
        <dbReference type="Proteomes" id="UP000015105"/>
    </source>
</evidence>
<organism evidence="3 4">
    <name type="scientific">Aegilops tauschii subsp. strangulata</name>
    <name type="common">Goatgrass</name>
    <dbReference type="NCBI Taxonomy" id="200361"/>
    <lineage>
        <taxon>Eukaryota</taxon>
        <taxon>Viridiplantae</taxon>
        <taxon>Streptophyta</taxon>
        <taxon>Embryophyta</taxon>
        <taxon>Tracheophyta</taxon>
        <taxon>Spermatophyta</taxon>
        <taxon>Magnoliopsida</taxon>
        <taxon>Liliopsida</taxon>
        <taxon>Poales</taxon>
        <taxon>Poaceae</taxon>
        <taxon>BOP clade</taxon>
        <taxon>Pooideae</taxon>
        <taxon>Triticodae</taxon>
        <taxon>Triticeae</taxon>
        <taxon>Triticinae</taxon>
        <taxon>Aegilops</taxon>
    </lineage>
</organism>
<protein>
    <recommendedName>
        <fullName evidence="2">Oxidoreductase FAD/NAD(P)-binding domain-containing protein</fullName>
    </recommendedName>
</protein>
<dbReference type="GO" id="GO:0016491">
    <property type="term" value="F:oxidoreductase activity"/>
    <property type="evidence" value="ECO:0007669"/>
    <property type="project" value="InterPro"/>
</dbReference>
<reference evidence="3" key="4">
    <citation type="submission" date="2019-03" db="UniProtKB">
        <authorList>
            <consortium name="EnsemblPlants"/>
        </authorList>
    </citation>
    <scope>IDENTIFICATION</scope>
</reference>
<feature type="domain" description="Oxidoreductase FAD/NAD(P)-binding" evidence="2">
    <location>
        <begin position="190"/>
        <end position="289"/>
    </location>
</feature>
<dbReference type="Gene3D" id="3.40.50.80">
    <property type="entry name" value="Nucleotide-binding domain of ferredoxin-NADP reductase (FNR) module"/>
    <property type="match status" value="1"/>
</dbReference>
<keyword evidence="4" id="KW-1185">Reference proteome</keyword>
<accession>A0A453DR14</accession>
<feature type="compositionally biased region" description="Low complexity" evidence="1">
    <location>
        <begin position="12"/>
        <end position="35"/>
    </location>
</feature>
<reference evidence="3" key="3">
    <citation type="journal article" date="2017" name="Nature">
        <title>Genome sequence of the progenitor of the wheat D genome Aegilops tauschii.</title>
        <authorList>
            <person name="Luo M.C."/>
            <person name="Gu Y.Q."/>
            <person name="Puiu D."/>
            <person name="Wang H."/>
            <person name="Twardziok S.O."/>
            <person name="Deal K.R."/>
            <person name="Huo N."/>
            <person name="Zhu T."/>
            <person name="Wang L."/>
            <person name="Wang Y."/>
            <person name="McGuire P.E."/>
            <person name="Liu S."/>
            <person name="Long H."/>
            <person name="Ramasamy R.K."/>
            <person name="Rodriguez J.C."/>
            <person name="Van S.L."/>
            <person name="Yuan L."/>
            <person name="Wang Z."/>
            <person name="Xia Z."/>
            <person name="Xiao L."/>
            <person name="Anderson O.D."/>
            <person name="Ouyang S."/>
            <person name="Liang Y."/>
            <person name="Zimin A.V."/>
            <person name="Pertea G."/>
            <person name="Qi P."/>
            <person name="Bennetzen J.L."/>
            <person name="Dai X."/>
            <person name="Dawson M.W."/>
            <person name="Muller H.G."/>
            <person name="Kugler K."/>
            <person name="Rivarola-Duarte L."/>
            <person name="Spannagl M."/>
            <person name="Mayer K.F.X."/>
            <person name="Lu F.H."/>
            <person name="Bevan M.W."/>
            <person name="Leroy P."/>
            <person name="Li P."/>
            <person name="You F.M."/>
            <person name="Sun Q."/>
            <person name="Liu Z."/>
            <person name="Lyons E."/>
            <person name="Wicker T."/>
            <person name="Salzberg S.L."/>
            <person name="Devos K.M."/>
            <person name="Dvorak J."/>
        </authorList>
    </citation>
    <scope>NUCLEOTIDE SEQUENCE [LARGE SCALE GENOMIC DNA]</scope>
    <source>
        <strain evidence="3">cv. AL8/78</strain>
    </source>
</reference>
<dbReference type="PANTHER" id="PTHR47215:SF2">
    <property type="entry name" value="OS01G0120600 PROTEIN"/>
    <property type="match status" value="1"/>
</dbReference>
<proteinExistence type="predicted"/>
<dbReference type="InterPro" id="IPR001433">
    <property type="entry name" value="OxRdtase_FAD/NAD-bd"/>
</dbReference>
<reference evidence="4" key="2">
    <citation type="journal article" date="2017" name="Nat. Plants">
        <title>The Aegilops tauschii genome reveals multiple impacts of transposons.</title>
        <authorList>
            <person name="Zhao G."/>
            <person name="Zou C."/>
            <person name="Li K."/>
            <person name="Wang K."/>
            <person name="Li T."/>
            <person name="Gao L."/>
            <person name="Zhang X."/>
            <person name="Wang H."/>
            <person name="Yang Z."/>
            <person name="Liu X."/>
            <person name="Jiang W."/>
            <person name="Mao L."/>
            <person name="Kong X."/>
            <person name="Jiao Y."/>
            <person name="Jia J."/>
        </authorList>
    </citation>
    <scope>NUCLEOTIDE SEQUENCE [LARGE SCALE GENOMIC DNA]</scope>
    <source>
        <strain evidence="4">cv. AL8/78</strain>
    </source>
</reference>
<name>A0A453DR14_AEGTS</name>
<dbReference type="CDD" id="cd00322">
    <property type="entry name" value="FNR_like"/>
    <property type="match status" value="1"/>
</dbReference>
<evidence type="ECO:0000256" key="1">
    <source>
        <dbReference type="SAM" id="MobiDB-lite"/>
    </source>
</evidence>
<feature type="compositionally biased region" description="Pro residues" evidence="1">
    <location>
        <begin position="107"/>
        <end position="119"/>
    </location>
</feature>
<dbReference type="InterPro" id="IPR039261">
    <property type="entry name" value="FNR_nucleotide-bd"/>
</dbReference>
<dbReference type="Gramene" id="AET3Gv20045900.2">
    <property type="protein sequence ID" value="AET3Gv20045900.2"/>
    <property type="gene ID" value="AET3Gv20045900"/>
</dbReference>
<reference evidence="4" key="1">
    <citation type="journal article" date="2014" name="Science">
        <title>Ancient hybridizations among the ancestral genomes of bread wheat.</title>
        <authorList>
            <consortium name="International Wheat Genome Sequencing Consortium,"/>
            <person name="Marcussen T."/>
            <person name="Sandve S.R."/>
            <person name="Heier L."/>
            <person name="Spannagl M."/>
            <person name="Pfeifer M."/>
            <person name="Jakobsen K.S."/>
            <person name="Wulff B.B."/>
            <person name="Steuernagel B."/>
            <person name="Mayer K.F."/>
            <person name="Olsen O.A."/>
        </authorList>
    </citation>
    <scope>NUCLEOTIDE SEQUENCE [LARGE SCALE GENOMIC DNA]</scope>
    <source>
        <strain evidence="4">cv. AL8/78</strain>
    </source>
</reference>
<dbReference type="AlphaFoldDB" id="A0A453DR14"/>
<evidence type="ECO:0000313" key="3">
    <source>
        <dbReference type="EnsemblPlants" id="AET3Gv20045900.2"/>
    </source>
</evidence>
<sequence length="308" mass="33186">HAACLAGGPRDPAASPLLILPASAGRPDAPPVAAAAPPPAPAAPPARPLPRRRGACVPGPAPRPDRVDGGARRLGARGHRRRLPLPRLPRPLRPRAPPRLPRRRRPVPPLPPPLRPLPHLPRHISSPPPASSSASPPRSFDFLVKRLPGTPSARLCDLQPGDLVPVGGSVVGRGFEVTRIADARDVLVFATGSGISPIRSLIESGFGENEKIDVSLFYGVRNLQRMAYQERFSDWESRGIKIIPVLSRPDEQWTGQRGYVQNAFSRAKKIINPSSTGAILCGHKQMTEEITRSLVADGMPKDQILTNF</sequence>
<feature type="compositionally biased region" description="Pro residues" evidence="1">
    <location>
        <begin position="36"/>
        <end position="48"/>
    </location>
</feature>
<dbReference type="PANTHER" id="PTHR47215">
    <property type="match status" value="1"/>
</dbReference>
<dbReference type="Pfam" id="PF00175">
    <property type="entry name" value="NAD_binding_1"/>
    <property type="match status" value="1"/>
</dbReference>